<sequence>MGGYFGVVSKTDCVADLYYGTDYHSHLGTRRGGLAVHDGTACQRYIHDISNAQFRSKFEFDVMKLKGRMGIGVISDTEDQPLMIGSHLGNYAIVTVGRIANTAELVKKAFGLRSAHFSEMSGGEINPTELVALYINQGATFAEGIQIAQEAIEGSCSLLLLTDEGVYAARDKLGRTPIVIGHKPGAYAVTLESCAFPNLGYETVRELGPGEIVRLTAEGFDVLALAGHRSQICAFLWVYYGYPASTYEGINTEAARYRSGAALARRDSTPVDVVAGIPDSGTGHAMGYAQEKHIPFRRPFVKYTPTWSRSFMPQDQPTRELVARMKIIPVRELIQGQRLLFCEDSIVRGTQLRDTVQRIFDYGAREVHMRPACPPLIHGCKFLNFSRSKSELDLAGRRAIKELEGHDGAPPAAYAQPDTPQCKAMVERIRQRLGLTTLQYQQLDDLVGAIGLPKEKLCTYCWDGQE</sequence>
<dbReference type="RefSeq" id="WP_012374927.1">
    <property type="nucleotide sequence ID" value="NC_010571.1"/>
</dbReference>
<dbReference type="Gene3D" id="3.60.20.10">
    <property type="entry name" value="Glutamine Phosphoribosylpyrophosphate, subunit 1, domain 1"/>
    <property type="match status" value="1"/>
</dbReference>
<dbReference type="Proteomes" id="UP000007013">
    <property type="component" value="Chromosome"/>
</dbReference>
<proteinExistence type="inferred from homology"/>
<dbReference type="EMBL" id="CP001032">
    <property type="protein sequence ID" value="ACB75390.1"/>
    <property type="molecule type" value="Genomic_DNA"/>
</dbReference>
<feature type="domain" description="Glutamine amidotransferase type-2" evidence="10">
    <location>
        <begin position="1"/>
        <end position="218"/>
    </location>
</feature>
<protein>
    <recommendedName>
        <fullName evidence="3 8">Amidophosphoribosyltransferase</fullName>
        <shortName evidence="8">ATase</shortName>
        <ecNumber evidence="3 8">2.4.2.14</ecNumber>
    </recommendedName>
    <alternativeName>
        <fullName evidence="8">Glutamine phosphoribosylpyrophosphate amidotransferase</fullName>
    </alternativeName>
</protein>
<keyword evidence="9" id="KW-0408">Iron</keyword>
<dbReference type="GO" id="GO:0046872">
    <property type="term" value="F:metal ion binding"/>
    <property type="evidence" value="ECO:0007669"/>
    <property type="project" value="UniProtKB-KW"/>
</dbReference>
<reference evidence="11 12" key="1">
    <citation type="journal article" date="2011" name="J. Bacteriol.">
        <title>Genome sequence of the verrucomicrobium Opitutus terrae PB90-1, an abundant inhabitant of rice paddy soil ecosystems.</title>
        <authorList>
            <person name="van Passel M.W."/>
            <person name="Kant R."/>
            <person name="Palva A."/>
            <person name="Copeland A."/>
            <person name="Lucas S."/>
            <person name="Lapidus A."/>
            <person name="Glavina del Rio T."/>
            <person name="Pitluck S."/>
            <person name="Goltsman E."/>
            <person name="Clum A."/>
            <person name="Sun H."/>
            <person name="Schmutz J."/>
            <person name="Larimer F.W."/>
            <person name="Land M.L."/>
            <person name="Hauser L."/>
            <person name="Kyrpides N."/>
            <person name="Mikhailova N."/>
            <person name="Richardson P.P."/>
            <person name="Janssen P.H."/>
            <person name="de Vos W.M."/>
            <person name="Smidt H."/>
        </authorList>
    </citation>
    <scope>NUCLEOTIDE SEQUENCE [LARGE SCALE GENOMIC DNA]</scope>
    <source>
        <strain evidence="12">DSM 11246 / JCM 15787 / PB90-1</strain>
    </source>
</reference>
<evidence type="ECO:0000256" key="6">
    <source>
        <dbReference type="ARBA" id="ARBA00022755"/>
    </source>
</evidence>
<dbReference type="UniPathway" id="UPA00074">
    <property type="reaction ID" value="UER00124"/>
</dbReference>
<evidence type="ECO:0000256" key="5">
    <source>
        <dbReference type="ARBA" id="ARBA00022679"/>
    </source>
</evidence>
<name>B1ZMW2_OPITP</name>
<dbReference type="InterPro" id="IPR000836">
    <property type="entry name" value="PRTase_dom"/>
</dbReference>
<dbReference type="InterPro" id="IPR029055">
    <property type="entry name" value="Ntn_hydrolases_N"/>
</dbReference>
<dbReference type="Pfam" id="PF13537">
    <property type="entry name" value="GATase_7"/>
    <property type="match status" value="1"/>
</dbReference>
<dbReference type="Gene3D" id="3.40.50.2020">
    <property type="match status" value="1"/>
</dbReference>
<dbReference type="GO" id="GO:0006189">
    <property type="term" value="P:'de novo' IMP biosynthetic process"/>
    <property type="evidence" value="ECO:0007669"/>
    <property type="project" value="UniProtKB-UniPathway"/>
</dbReference>
<keyword evidence="6 8" id="KW-0658">Purine biosynthesis</keyword>
<evidence type="ECO:0000313" key="12">
    <source>
        <dbReference type="Proteomes" id="UP000007013"/>
    </source>
</evidence>
<dbReference type="AlphaFoldDB" id="B1ZMW2"/>
<dbReference type="PROSITE" id="PS51278">
    <property type="entry name" value="GATASE_TYPE_2"/>
    <property type="match status" value="1"/>
</dbReference>
<comment type="catalytic activity">
    <reaction evidence="8">
        <text>5-phospho-beta-D-ribosylamine + L-glutamate + diphosphate = 5-phospho-alpha-D-ribose 1-diphosphate + L-glutamine + H2O</text>
        <dbReference type="Rhea" id="RHEA:14905"/>
        <dbReference type="ChEBI" id="CHEBI:15377"/>
        <dbReference type="ChEBI" id="CHEBI:29985"/>
        <dbReference type="ChEBI" id="CHEBI:33019"/>
        <dbReference type="ChEBI" id="CHEBI:58017"/>
        <dbReference type="ChEBI" id="CHEBI:58359"/>
        <dbReference type="ChEBI" id="CHEBI:58681"/>
        <dbReference type="EC" id="2.4.2.14"/>
    </reaction>
</comment>
<dbReference type="InterPro" id="IPR005854">
    <property type="entry name" value="PurF"/>
</dbReference>
<keyword evidence="9" id="KW-0479">Metal-binding</keyword>
<comment type="similarity">
    <text evidence="2 8">In the C-terminal section; belongs to the purine/pyrimidine phosphoribosyltransferase family.</text>
</comment>
<dbReference type="EC" id="2.4.2.14" evidence="3 8"/>
<evidence type="ECO:0000256" key="4">
    <source>
        <dbReference type="ARBA" id="ARBA00022676"/>
    </source>
</evidence>
<dbReference type="GO" id="GO:0004044">
    <property type="term" value="F:amidophosphoribosyltransferase activity"/>
    <property type="evidence" value="ECO:0007669"/>
    <property type="project" value="UniProtKB-EC"/>
</dbReference>
<dbReference type="KEGG" id="ote:Oter_2107"/>
<accession>B1ZMW2</accession>
<evidence type="ECO:0000256" key="3">
    <source>
        <dbReference type="ARBA" id="ARBA00011941"/>
    </source>
</evidence>
<dbReference type="SUPFAM" id="SSF56235">
    <property type="entry name" value="N-terminal nucleophile aminohydrolases (Ntn hydrolases)"/>
    <property type="match status" value="1"/>
</dbReference>
<comment type="cofactor">
    <cofactor evidence="9">
        <name>[4Fe-4S] cluster</name>
        <dbReference type="ChEBI" id="CHEBI:49883"/>
    </cofactor>
    <text evidence="9">Binds 1 [4Fe-4S] cluster per subunit.</text>
</comment>
<dbReference type="SUPFAM" id="SSF53271">
    <property type="entry name" value="PRTase-like"/>
    <property type="match status" value="1"/>
</dbReference>
<evidence type="ECO:0000256" key="1">
    <source>
        <dbReference type="ARBA" id="ARBA00005209"/>
    </source>
</evidence>
<dbReference type="GO" id="GO:0051536">
    <property type="term" value="F:iron-sulfur cluster binding"/>
    <property type="evidence" value="ECO:0007669"/>
    <property type="project" value="UniProtKB-KW"/>
</dbReference>
<dbReference type="HOGENOM" id="CLU_022389_4_0_0"/>
<dbReference type="PANTHER" id="PTHR11907">
    <property type="entry name" value="AMIDOPHOSPHORIBOSYLTRANSFERASE"/>
    <property type="match status" value="1"/>
</dbReference>
<evidence type="ECO:0000259" key="10">
    <source>
        <dbReference type="PROSITE" id="PS51278"/>
    </source>
</evidence>
<evidence type="ECO:0000256" key="9">
    <source>
        <dbReference type="PIRSR" id="PIRSR000485-3"/>
    </source>
</evidence>
<keyword evidence="5 8" id="KW-0808">Transferase</keyword>
<keyword evidence="9" id="KW-0411">Iron-sulfur</keyword>
<evidence type="ECO:0000256" key="2">
    <source>
        <dbReference type="ARBA" id="ARBA00010138"/>
    </source>
</evidence>
<evidence type="ECO:0000256" key="7">
    <source>
        <dbReference type="ARBA" id="ARBA00022962"/>
    </source>
</evidence>
<dbReference type="GO" id="GO:0009113">
    <property type="term" value="P:purine nucleobase biosynthetic process"/>
    <property type="evidence" value="ECO:0007669"/>
    <property type="project" value="InterPro"/>
</dbReference>
<dbReference type="OrthoDB" id="9801213at2"/>
<feature type="binding site" evidence="9">
    <location>
        <position position="461"/>
    </location>
    <ligand>
        <name>[4Fe-4S] cluster</name>
        <dbReference type="ChEBI" id="CHEBI:49883"/>
    </ligand>
</feature>
<feature type="binding site" evidence="9">
    <location>
        <position position="458"/>
    </location>
    <ligand>
        <name>[4Fe-4S] cluster</name>
        <dbReference type="ChEBI" id="CHEBI:49883"/>
    </ligand>
</feature>
<dbReference type="InterPro" id="IPR017932">
    <property type="entry name" value="GATase_2_dom"/>
</dbReference>
<feature type="binding site" evidence="9">
    <location>
        <position position="380"/>
    </location>
    <ligand>
        <name>[4Fe-4S] cluster</name>
        <dbReference type="ChEBI" id="CHEBI:49883"/>
    </ligand>
</feature>
<keyword evidence="4 8" id="KW-0328">Glycosyltransferase</keyword>
<feature type="binding site" evidence="9">
    <location>
        <position position="233"/>
    </location>
    <ligand>
        <name>[4Fe-4S] cluster</name>
        <dbReference type="ChEBI" id="CHEBI:49883"/>
    </ligand>
</feature>
<dbReference type="STRING" id="452637.Oter_2107"/>
<evidence type="ECO:0000256" key="8">
    <source>
        <dbReference type="PIRNR" id="PIRNR000485"/>
    </source>
</evidence>
<dbReference type="CDD" id="cd06223">
    <property type="entry name" value="PRTases_typeI"/>
    <property type="match status" value="1"/>
</dbReference>
<dbReference type="PIRSF" id="PIRSF000485">
    <property type="entry name" value="Amd_phspho_trans"/>
    <property type="match status" value="1"/>
</dbReference>
<organism evidence="11 12">
    <name type="scientific">Opitutus terrae (strain DSM 11246 / JCM 15787 / PB90-1)</name>
    <dbReference type="NCBI Taxonomy" id="452637"/>
    <lineage>
        <taxon>Bacteria</taxon>
        <taxon>Pseudomonadati</taxon>
        <taxon>Verrucomicrobiota</taxon>
        <taxon>Opitutia</taxon>
        <taxon>Opitutales</taxon>
        <taxon>Opitutaceae</taxon>
        <taxon>Opitutus</taxon>
    </lineage>
</organism>
<comment type="pathway">
    <text evidence="1 8">Purine metabolism; IMP biosynthesis via de novo pathway; N(1)-(5-phospho-D-ribosyl)glycinamide from 5-phospho-alpha-D-ribose 1-diphosphate: step 1/2.</text>
</comment>
<gene>
    <name evidence="11" type="ordered locus">Oter_2107</name>
</gene>
<keyword evidence="7" id="KW-0315">Glutamine amidotransferase</keyword>
<keyword evidence="12" id="KW-1185">Reference proteome</keyword>
<dbReference type="eggNOG" id="COG0034">
    <property type="taxonomic scope" value="Bacteria"/>
</dbReference>
<dbReference type="InterPro" id="IPR029057">
    <property type="entry name" value="PRTase-like"/>
</dbReference>
<evidence type="ECO:0000313" key="11">
    <source>
        <dbReference type="EMBL" id="ACB75390.1"/>
    </source>
</evidence>